<protein>
    <submittedName>
        <fullName evidence="2">M20/M25/M40 family metallo-hydrolase</fullName>
    </submittedName>
</protein>
<sequence>YRPIYRNQKPLERTQNWIKLGGKVRRSRAQAVSARTEHNSPSNKGKHAGNLGAPVGPKFTANVAKVAPTAMIFVPCRDGVSHNVKEYASPEDLAAGTNVLLHALLKLAQ</sequence>
<dbReference type="Proteomes" id="UP000680348">
    <property type="component" value="Unassembled WGS sequence"/>
</dbReference>
<evidence type="ECO:0000313" key="3">
    <source>
        <dbReference type="Proteomes" id="UP000680348"/>
    </source>
</evidence>
<evidence type="ECO:0000313" key="2">
    <source>
        <dbReference type="EMBL" id="MBS3652395.1"/>
    </source>
</evidence>
<name>A0A942E8J0_9HYPH</name>
<dbReference type="EMBL" id="JAGWCR010000024">
    <property type="protein sequence ID" value="MBS3652395.1"/>
    <property type="molecule type" value="Genomic_DNA"/>
</dbReference>
<dbReference type="AlphaFoldDB" id="A0A942E8J0"/>
<feature type="non-terminal residue" evidence="2">
    <location>
        <position position="1"/>
    </location>
</feature>
<evidence type="ECO:0000256" key="1">
    <source>
        <dbReference type="SAM" id="MobiDB-lite"/>
    </source>
</evidence>
<organism evidence="2 3">
    <name type="scientific">Pseudaminobacter soli</name>
    <name type="common">ex Zhang et al. 2022</name>
    <dbReference type="NCBI Taxonomy" id="2831468"/>
    <lineage>
        <taxon>Bacteria</taxon>
        <taxon>Pseudomonadati</taxon>
        <taxon>Pseudomonadota</taxon>
        <taxon>Alphaproteobacteria</taxon>
        <taxon>Hyphomicrobiales</taxon>
        <taxon>Phyllobacteriaceae</taxon>
        <taxon>Pseudaminobacter</taxon>
    </lineage>
</organism>
<reference evidence="2" key="1">
    <citation type="submission" date="2021-04" db="EMBL/GenBank/DDBJ databases">
        <title>Pseudaminobacter soli sp. nov., isolated from paddy soil contaminated by heavy metals.</title>
        <authorList>
            <person name="Zhang K."/>
        </authorList>
    </citation>
    <scope>NUCLEOTIDE SEQUENCE</scope>
    <source>
        <strain evidence="2">19-2017</strain>
    </source>
</reference>
<feature type="region of interest" description="Disordered" evidence="1">
    <location>
        <begin position="29"/>
        <end position="54"/>
    </location>
</feature>
<accession>A0A942E8J0</accession>
<keyword evidence="3" id="KW-1185">Reference proteome</keyword>
<dbReference type="SUPFAM" id="SSF53187">
    <property type="entry name" value="Zn-dependent exopeptidases"/>
    <property type="match status" value="1"/>
</dbReference>
<dbReference type="Gene3D" id="3.40.630.10">
    <property type="entry name" value="Zn peptidases"/>
    <property type="match status" value="1"/>
</dbReference>
<gene>
    <name evidence="2" type="ORF">KEU06_27775</name>
</gene>
<comment type="caution">
    <text evidence="2">The sequence shown here is derived from an EMBL/GenBank/DDBJ whole genome shotgun (WGS) entry which is preliminary data.</text>
</comment>
<proteinExistence type="predicted"/>